<proteinExistence type="predicted"/>
<organism evidence="2">
    <name type="scientific">uncultured Cytophagales bacterium</name>
    <dbReference type="NCBI Taxonomy" id="158755"/>
    <lineage>
        <taxon>Bacteria</taxon>
        <taxon>Pseudomonadati</taxon>
        <taxon>Bacteroidota</taxon>
        <taxon>Sphingobacteriia</taxon>
        <taxon>Sphingobacteriales</taxon>
        <taxon>environmental samples</taxon>
    </lineage>
</organism>
<feature type="transmembrane region" description="Helical" evidence="1">
    <location>
        <begin position="268"/>
        <end position="287"/>
    </location>
</feature>
<feature type="transmembrane region" description="Helical" evidence="1">
    <location>
        <begin position="106"/>
        <end position="124"/>
    </location>
</feature>
<feature type="transmembrane region" description="Helical" evidence="1">
    <location>
        <begin position="458"/>
        <end position="481"/>
    </location>
</feature>
<evidence type="ECO:0000256" key="1">
    <source>
        <dbReference type="SAM" id="Phobius"/>
    </source>
</evidence>
<feature type="transmembrane region" description="Helical" evidence="1">
    <location>
        <begin position="51"/>
        <end position="71"/>
    </location>
</feature>
<evidence type="ECO:0000313" key="2">
    <source>
        <dbReference type="EMBL" id="CAA9213261.1"/>
    </source>
</evidence>
<sequence>MLASLLHWLLRAGLADRSEELLVKCTGVAFFLLFAPAAIAPLLARHARNVDLARVAVSLALLVALSLPGWLALPPPLAVGLTWLIAGTGFVLAAIQWYSFFAATPFYRFCYLILLGLLFNLWVLSNTLRPALLEGVVAGITHIDLWFNISVAQMLKSYAIPSTGLDGTPWLYYHYGSHWYFALLSKLMGVAVRNVYEVGYPVIVVPVFFQAFLHFALYIRRVVLGSDAPGKPLRFSFWLLFLCIFLQVIKNLYSGVMLGYSFLESESFVLGLTFMFFFFSGCVLYWTNRGHYHPAWLPGLLLVILPVFVVILGFLKISVLYVMCSLAGYLFLRLGLYKKPLGWISLAVLVALSLVVYLEAVETLTFGGRHISAEGTWFPFYFYRETHRFEPLNFFLFFFQWTYLFILLTVVTHRLYNLPRWREAIRQKQTLPAECAVVIAVSGLLPSFFLFLTGPDAMYFSSIQVLVSAALVLAYLPAFRLPHYAGFNPGRPLYRVAATLASTGILLILYMNTRFSINDNLLTPNANVRKVILGDSTRRSFTISDAAWAAVTGLTGRQPPPHFAPWYSGAVQKALNADSVYRHLHRLSSLDTLPLSLKSKAMVYVDVMRQLPPYRTGCAETALITPALTGMAALDGILYKCPAGGYGFEYYGYKPEHYPGWDKQYSLAELLQRAGQKQRSSLFVYQNGKFVLYDVRNGSPQNTTFARR</sequence>
<accession>A0A6J4H4S7</accession>
<name>A0A6J4H4S7_9SPHI</name>
<keyword evidence="1" id="KW-1133">Transmembrane helix</keyword>
<feature type="transmembrane region" description="Helical" evidence="1">
    <location>
        <begin position="431"/>
        <end position="452"/>
    </location>
</feature>
<feature type="transmembrane region" description="Helical" evidence="1">
    <location>
        <begin position="25"/>
        <end position="44"/>
    </location>
</feature>
<feature type="transmembrane region" description="Helical" evidence="1">
    <location>
        <begin position="203"/>
        <end position="223"/>
    </location>
</feature>
<feature type="transmembrane region" description="Helical" evidence="1">
    <location>
        <begin position="493"/>
        <end position="511"/>
    </location>
</feature>
<gene>
    <name evidence="2" type="ORF">AVDCRST_MAG56-63</name>
</gene>
<feature type="transmembrane region" description="Helical" evidence="1">
    <location>
        <begin position="178"/>
        <end position="196"/>
    </location>
</feature>
<reference evidence="2" key="1">
    <citation type="submission" date="2020-02" db="EMBL/GenBank/DDBJ databases">
        <authorList>
            <person name="Meier V. D."/>
        </authorList>
    </citation>
    <scope>NUCLEOTIDE SEQUENCE</scope>
    <source>
        <strain evidence="2">AVDCRST_MAG56</strain>
    </source>
</reference>
<dbReference type="AlphaFoldDB" id="A0A6J4H4S7"/>
<feature type="transmembrane region" description="Helical" evidence="1">
    <location>
        <begin position="299"/>
        <end position="332"/>
    </location>
</feature>
<dbReference type="EMBL" id="CADCTQ010000008">
    <property type="protein sequence ID" value="CAA9213261.1"/>
    <property type="molecule type" value="Genomic_DNA"/>
</dbReference>
<feature type="transmembrane region" description="Helical" evidence="1">
    <location>
        <begin position="77"/>
        <end position="99"/>
    </location>
</feature>
<keyword evidence="1" id="KW-0472">Membrane</keyword>
<feature type="transmembrane region" description="Helical" evidence="1">
    <location>
        <begin position="392"/>
        <end position="411"/>
    </location>
</feature>
<protein>
    <submittedName>
        <fullName evidence="2">Uncharacterized protein</fullName>
    </submittedName>
</protein>
<keyword evidence="1" id="KW-0812">Transmembrane</keyword>
<feature type="transmembrane region" description="Helical" evidence="1">
    <location>
        <begin position="235"/>
        <end position="256"/>
    </location>
</feature>
<feature type="transmembrane region" description="Helical" evidence="1">
    <location>
        <begin position="341"/>
        <end position="358"/>
    </location>
</feature>